<dbReference type="RefSeq" id="WP_056978432.1">
    <property type="nucleotide sequence ID" value="NZ_AYZR01000008.1"/>
</dbReference>
<evidence type="ECO:0000256" key="1">
    <source>
        <dbReference type="SAM" id="Phobius"/>
    </source>
</evidence>
<keyword evidence="1" id="KW-1133">Transmembrane helix</keyword>
<dbReference type="STRING" id="1423802.FC56_GL000703"/>
<comment type="caution">
    <text evidence="2">The sequence shown here is derived from an EMBL/GenBank/DDBJ whole genome shotgun (WGS) entry which is preliminary data.</text>
</comment>
<feature type="transmembrane region" description="Helical" evidence="1">
    <location>
        <begin position="48"/>
        <end position="72"/>
    </location>
</feature>
<dbReference type="PATRIC" id="fig|1423802.4.peg.714"/>
<reference evidence="2 3" key="1">
    <citation type="journal article" date="2015" name="Genome Announc.">
        <title>Expanding the biotechnology potential of lactobacilli through comparative genomics of 213 strains and associated genera.</title>
        <authorList>
            <person name="Sun Z."/>
            <person name="Harris H.M."/>
            <person name="McCann A."/>
            <person name="Guo C."/>
            <person name="Argimon S."/>
            <person name="Zhang W."/>
            <person name="Yang X."/>
            <person name="Jeffery I.B."/>
            <person name="Cooney J.C."/>
            <person name="Kagawa T.F."/>
            <person name="Liu W."/>
            <person name="Song Y."/>
            <person name="Salvetti E."/>
            <person name="Wrobel A."/>
            <person name="Rasinkangas P."/>
            <person name="Parkhill J."/>
            <person name="Rea M.C."/>
            <person name="O'Sullivan O."/>
            <person name="Ritari J."/>
            <person name="Douillard F.P."/>
            <person name="Paul Ross R."/>
            <person name="Yang R."/>
            <person name="Briner A.E."/>
            <person name="Felis G.E."/>
            <person name="de Vos W.M."/>
            <person name="Barrangou R."/>
            <person name="Klaenhammer T.R."/>
            <person name="Caufield P.W."/>
            <person name="Cui Y."/>
            <person name="Zhang H."/>
            <person name="O'Toole P.W."/>
        </authorList>
    </citation>
    <scope>NUCLEOTIDE SEQUENCE [LARGE SCALE GENOMIC DNA]</scope>
    <source>
        <strain evidence="2 3">DSM 24302</strain>
    </source>
</reference>
<proteinExistence type="predicted"/>
<dbReference type="NCBIfam" id="NF033218">
    <property type="entry name" value="anchor_AmaP"/>
    <property type="match status" value="1"/>
</dbReference>
<gene>
    <name evidence="2" type="ORF">FC56_GL000703</name>
</gene>
<organism evidence="2 3">
    <name type="scientific">Lentilactobacillus senioris DSM 24302 = JCM 17472</name>
    <dbReference type="NCBI Taxonomy" id="1423802"/>
    <lineage>
        <taxon>Bacteria</taxon>
        <taxon>Bacillati</taxon>
        <taxon>Bacillota</taxon>
        <taxon>Bacilli</taxon>
        <taxon>Lactobacillales</taxon>
        <taxon>Lactobacillaceae</taxon>
        <taxon>Lentilactobacillus</taxon>
    </lineage>
</organism>
<keyword evidence="1" id="KW-0812">Transmembrane</keyword>
<evidence type="ECO:0000313" key="2">
    <source>
        <dbReference type="EMBL" id="KRM93982.1"/>
    </source>
</evidence>
<keyword evidence="3" id="KW-1185">Reference proteome</keyword>
<name>A0A0R2CQA5_9LACO</name>
<dbReference type="EMBL" id="AYZR01000008">
    <property type="protein sequence ID" value="KRM93982.1"/>
    <property type="molecule type" value="Genomic_DNA"/>
</dbReference>
<keyword evidence="1" id="KW-0472">Membrane</keyword>
<protein>
    <recommendedName>
        <fullName evidence="4">Alkaline shock response membrane anchor protein AmaP</fullName>
    </recommendedName>
</protein>
<feature type="transmembrane region" description="Helical" evidence="1">
    <location>
        <begin position="7"/>
        <end position="28"/>
    </location>
</feature>
<dbReference type="Proteomes" id="UP000051256">
    <property type="component" value="Unassembled WGS sequence"/>
</dbReference>
<evidence type="ECO:0008006" key="4">
    <source>
        <dbReference type="Google" id="ProtNLM"/>
    </source>
</evidence>
<dbReference type="AlphaFoldDB" id="A0A0R2CQA5"/>
<evidence type="ECO:0000313" key="3">
    <source>
        <dbReference type="Proteomes" id="UP000051256"/>
    </source>
</evidence>
<accession>A0A0R2CQA5</accession>
<sequence>MRAYNKIIFIIVGIVLLVTSIYFIGFWIDIPKVSLWLRETTENNQEWLRYLGFVSMILIGLVGLVLVALGIFRPITRPKLVLTDSNGRLEVPQHVLEKNLKYKLAEKYNVIAPVVGIKLQRNQKAKVKIKVEATKNQNVEQLANQINEFVIDYLSSQLDLKVVKPVTQITPVNRSRPVNVI</sequence>